<feature type="domain" description="SDE2-like" evidence="10">
    <location>
        <begin position="70"/>
        <end position="186"/>
    </location>
</feature>
<reference evidence="11" key="2">
    <citation type="submission" date="2023-06" db="EMBL/GenBank/DDBJ databases">
        <authorList>
            <person name="Kobayashi Y."/>
            <person name="Kayamori A."/>
            <person name="Aoki K."/>
            <person name="Shiwa Y."/>
            <person name="Fujita N."/>
            <person name="Sugita T."/>
            <person name="Iwasaki W."/>
            <person name="Tanaka N."/>
            <person name="Takashima M."/>
        </authorList>
    </citation>
    <scope>NUCLEOTIDE SEQUENCE</scope>
    <source>
        <strain evidence="11">HIS016</strain>
    </source>
</reference>
<keyword evidence="5" id="KW-0507">mRNA processing</keyword>
<evidence type="ECO:0000256" key="7">
    <source>
        <dbReference type="ARBA" id="ARBA00023242"/>
    </source>
</evidence>
<protein>
    <recommendedName>
        <fullName evidence="10">SDE2-like domain-containing protein</fullName>
    </recommendedName>
</protein>
<comment type="subcellular location">
    <subcellularLocation>
        <location evidence="2">Cytoplasm</location>
    </subcellularLocation>
    <subcellularLocation>
        <location evidence="1">Nucleus</location>
    </subcellularLocation>
</comment>
<dbReference type="GO" id="GO:0006397">
    <property type="term" value="P:mRNA processing"/>
    <property type="evidence" value="ECO:0007669"/>
    <property type="project" value="UniProtKB-KW"/>
</dbReference>
<dbReference type="AlphaFoldDB" id="A0AAD3Y9G6"/>
<evidence type="ECO:0000313" key="11">
    <source>
        <dbReference type="EMBL" id="GMK53782.1"/>
    </source>
</evidence>
<dbReference type="InterPro" id="IPR051421">
    <property type="entry name" value="RNA_Proc_DNA_Dmg_Regulator"/>
</dbReference>
<dbReference type="GO" id="GO:0005634">
    <property type="term" value="C:nucleus"/>
    <property type="evidence" value="ECO:0007669"/>
    <property type="project" value="UniProtKB-SubCell"/>
</dbReference>
<evidence type="ECO:0000256" key="2">
    <source>
        <dbReference type="ARBA" id="ARBA00004496"/>
    </source>
</evidence>
<dbReference type="PANTHER" id="PTHR12786">
    <property type="entry name" value="SPLICING FACTOR SF3A-RELATED"/>
    <property type="match status" value="1"/>
</dbReference>
<evidence type="ECO:0000256" key="6">
    <source>
        <dbReference type="ARBA" id="ARBA00023187"/>
    </source>
</evidence>
<comment type="caution">
    <text evidence="11">The sequence shown here is derived from an EMBL/GenBank/DDBJ whole genome shotgun (WGS) entry which is preliminary data.</text>
</comment>
<dbReference type="PANTHER" id="PTHR12786:SF1">
    <property type="entry name" value="SPLICING REGULATOR SDE2"/>
    <property type="match status" value="1"/>
</dbReference>
<feature type="region of interest" description="Disordered" evidence="9">
    <location>
        <begin position="190"/>
        <end position="211"/>
    </location>
</feature>
<evidence type="ECO:0000259" key="10">
    <source>
        <dbReference type="Pfam" id="PF22782"/>
    </source>
</evidence>
<evidence type="ECO:0000313" key="12">
    <source>
        <dbReference type="Proteomes" id="UP001222932"/>
    </source>
</evidence>
<reference evidence="11" key="1">
    <citation type="journal article" date="2023" name="BMC Genomics">
        <title>Chromosome-level genome assemblies of Cutaneotrichosporon spp. (Trichosporonales, Basidiomycota) reveal imbalanced evolution between nucleotide sequences and chromosome synteny.</title>
        <authorList>
            <person name="Kobayashi Y."/>
            <person name="Kayamori A."/>
            <person name="Aoki K."/>
            <person name="Shiwa Y."/>
            <person name="Matsutani M."/>
            <person name="Fujita N."/>
            <person name="Sugita T."/>
            <person name="Iwasaki W."/>
            <person name="Tanaka N."/>
            <person name="Takashima M."/>
        </authorList>
    </citation>
    <scope>NUCLEOTIDE SEQUENCE</scope>
    <source>
        <strain evidence="11">HIS016</strain>
    </source>
</reference>
<dbReference type="Pfam" id="PF22782">
    <property type="entry name" value="SDE2"/>
    <property type="match status" value="1"/>
</dbReference>
<sequence length="233" mass="25057">MRVHLRLPAPLGVMALDVPATATADNLLPLLPDWDAFLRSRTRIVGADTPLAELNANGIIDIEVIPRLRGGKGGFGANLRSQGGRMSASKSTNFDSCKDLNGRRLGTIKEAQKQADLIENWDEMQAKAKAEERARLEALERKLGVSSNADAGEVDVEELARKKYKFDDNKFLEESREIKDSVRSAVGAALLKKKKKKAPAPDGKSAGVKEAAKVAGKKVEVKSATAKVANTAA</sequence>
<dbReference type="Proteomes" id="UP001222932">
    <property type="component" value="Unassembled WGS sequence"/>
</dbReference>
<keyword evidence="6" id="KW-0508">mRNA splicing</keyword>
<keyword evidence="8" id="KW-0131">Cell cycle</keyword>
<keyword evidence="12" id="KW-1185">Reference proteome</keyword>
<dbReference type="GO" id="GO:0005737">
    <property type="term" value="C:cytoplasm"/>
    <property type="evidence" value="ECO:0007669"/>
    <property type="project" value="UniProtKB-SubCell"/>
</dbReference>
<evidence type="ECO:0000256" key="5">
    <source>
        <dbReference type="ARBA" id="ARBA00022664"/>
    </source>
</evidence>
<proteinExistence type="inferred from homology"/>
<feature type="compositionally biased region" description="Low complexity" evidence="9">
    <location>
        <begin position="200"/>
        <end position="209"/>
    </location>
</feature>
<evidence type="ECO:0000256" key="8">
    <source>
        <dbReference type="ARBA" id="ARBA00023306"/>
    </source>
</evidence>
<dbReference type="GO" id="GO:0008380">
    <property type="term" value="P:RNA splicing"/>
    <property type="evidence" value="ECO:0007669"/>
    <property type="project" value="UniProtKB-KW"/>
</dbReference>
<evidence type="ECO:0000256" key="3">
    <source>
        <dbReference type="ARBA" id="ARBA00008726"/>
    </source>
</evidence>
<organism evidence="11 12">
    <name type="scientific">Cutaneotrichosporon spelunceum</name>
    <dbReference type="NCBI Taxonomy" id="1672016"/>
    <lineage>
        <taxon>Eukaryota</taxon>
        <taxon>Fungi</taxon>
        <taxon>Dikarya</taxon>
        <taxon>Basidiomycota</taxon>
        <taxon>Agaricomycotina</taxon>
        <taxon>Tremellomycetes</taxon>
        <taxon>Trichosporonales</taxon>
        <taxon>Trichosporonaceae</taxon>
        <taxon>Cutaneotrichosporon</taxon>
    </lineage>
</organism>
<dbReference type="EMBL" id="BTCM01000001">
    <property type="protein sequence ID" value="GMK53782.1"/>
    <property type="molecule type" value="Genomic_DNA"/>
</dbReference>
<keyword evidence="4" id="KW-0963">Cytoplasm</keyword>
<keyword evidence="7" id="KW-0539">Nucleus</keyword>
<accession>A0AAD3Y9G6</accession>
<evidence type="ECO:0000256" key="1">
    <source>
        <dbReference type="ARBA" id="ARBA00004123"/>
    </source>
</evidence>
<evidence type="ECO:0000256" key="9">
    <source>
        <dbReference type="SAM" id="MobiDB-lite"/>
    </source>
</evidence>
<evidence type="ECO:0000256" key="4">
    <source>
        <dbReference type="ARBA" id="ARBA00022490"/>
    </source>
</evidence>
<name>A0AAD3Y9G6_9TREE</name>
<dbReference type="InterPro" id="IPR053822">
    <property type="entry name" value="SDE2-like_dom"/>
</dbReference>
<gene>
    <name evidence="11" type="ORF">CspeluHIS016_0103680</name>
</gene>
<comment type="similarity">
    <text evidence="3">Belongs to the SDE2 family.</text>
</comment>